<dbReference type="Proteomes" id="UP000722791">
    <property type="component" value="Unassembled WGS sequence"/>
</dbReference>
<dbReference type="EMBL" id="BNCQ01000001">
    <property type="protein sequence ID" value="GIL94558.1"/>
    <property type="molecule type" value="Genomic_DNA"/>
</dbReference>
<evidence type="ECO:0000313" key="1">
    <source>
        <dbReference type="EMBL" id="GIL94558.1"/>
    </source>
</evidence>
<evidence type="ECO:0000313" key="2">
    <source>
        <dbReference type="Proteomes" id="UP000722791"/>
    </source>
</evidence>
<reference evidence="1" key="1">
    <citation type="journal article" date="2021" name="Proc. Natl. Acad. Sci. U.S.A.">
        <title>Three genomes in the algal genus Volvox reveal the fate of a haploid sex-determining region after a transition to homothallism.</title>
        <authorList>
            <person name="Yamamoto K."/>
            <person name="Hamaji T."/>
            <person name="Kawai-Toyooka H."/>
            <person name="Matsuzaki R."/>
            <person name="Takahashi F."/>
            <person name="Nishimura Y."/>
            <person name="Kawachi M."/>
            <person name="Noguchi H."/>
            <person name="Minakuchi Y."/>
            <person name="Umen J.G."/>
            <person name="Toyoda A."/>
            <person name="Nozaki H."/>
        </authorList>
    </citation>
    <scope>NUCLEOTIDE SEQUENCE</scope>
    <source>
        <strain evidence="1">NIES-3785</strain>
    </source>
</reference>
<name>A0A8J4D2M2_9CHLO</name>
<proteinExistence type="predicted"/>
<dbReference type="AlphaFoldDB" id="A0A8J4D2M2"/>
<protein>
    <submittedName>
        <fullName evidence="1">Uncharacterized protein</fullName>
    </submittedName>
</protein>
<sequence length="162" mass="16698">MAALAREGFLVTSQQPLCGPSSPLPLFSVKKLAAVAQLLRFSLLLPAAADGGVKMQVVMVLSGKEIFIRGAACSNGEGSSCWLQLTAESSASGTGVGVRDDLPDNHDAAFVGGGNAEASVKGMAVIMALLYCCAVLYGTLWRPSSYCCSGRCLLPPVGVVMQ</sequence>
<gene>
    <name evidence="1" type="ORF">Vretimale_783</name>
</gene>
<accession>A0A8J4D2M2</accession>
<comment type="caution">
    <text evidence="1">The sequence shown here is derived from an EMBL/GenBank/DDBJ whole genome shotgun (WGS) entry which is preliminary data.</text>
</comment>
<organism evidence="1 2">
    <name type="scientific">Volvox reticuliferus</name>
    <dbReference type="NCBI Taxonomy" id="1737510"/>
    <lineage>
        <taxon>Eukaryota</taxon>
        <taxon>Viridiplantae</taxon>
        <taxon>Chlorophyta</taxon>
        <taxon>core chlorophytes</taxon>
        <taxon>Chlorophyceae</taxon>
        <taxon>CS clade</taxon>
        <taxon>Chlamydomonadales</taxon>
        <taxon>Volvocaceae</taxon>
        <taxon>Volvox</taxon>
    </lineage>
</organism>